<dbReference type="RefSeq" id="WP_192140346.1">
    <property type="nucleotide sequence ID" value="NZ_JACYXZ010000001.1"/>
</dbReference>
<comment type="caution">
    <text evidence="1">The sequence shown here is derived from an EMBL/GenBank/DDBJ whole genome shotgun (WGS) entry which is preliminary data.</text>
</comment>
<evidence type="ECO:0000313" key="2">
    <source>
        <dbReference type="Proteomes" id="UP000616839"/>
    </source>
</evidence>
<organism evidence="1 2">
    <name type="scientific">Nocardioides donggukensis</name>
    <dbReference type="NCBI Taxonomy" id="2774019"/>
    <lineage>
        <taxon>Bacteria</taxon>
        <taxon>Bacillati</taxon>
        <taxon>Actinomycetota</taxon>
        <taxon>Actinomycetes</taxon>
        <taxon>Propionibacteriales</taxon>
        <taxon>Nocardioidaceae</taxon>
        <taxon>Nocardioides</taxon>
    </lineage>
</organism>
<dbReference type="Proteomes" id="UP000616839">
    <property type="component" value="Unassembled WGS sequence"/>
</dbReference>
<reference evidence="1" key="1">
    <citation type="submission" date="2020-09" db="EMBL/GenBank/DDBJ databases">
        <title>Nocardioides sp. strain MJB4 16S ribosomal RNA gene Genome sequencing and assembly.</title>
        <authorList>
            <person name="Kim I."/>
        </authorList>
    </citation>
    <scope>NUCLEOTIDE SEQUENCE</scope>
    <source>
        <strain evidence="1">MJB4</strain>
    </source>
</reference>
<sequence>MTVCPECHDPAEVQWRAVLESTDGPVEHARIQCLRRHWFLLPVATLAAAPAEPGSAPAARGSVHARR</sequence>
<proteinExistence type="predicted"/>
<evidence type="ECO:0000313" key="1">
    <source>
        <dbReference type="EMBL" id="MBD8868587.1"/>
    </source>
</evidence>
<dbReference type="AlphaFoldDB" id="A0A927K1I7"/>
<keyword evidence="2" id="KW-1185">Reference proteome</keyword>
<dbReference type="EMBL" id="JACYXZ010000001">
    <property type="protein sequence ID" value="MBD8868587.1"/>
    <property type="molecule type" value="Genomic_DNA"/>
</dbReference>
<protein>
    <submittedName>
        <fullName evidence="1">Uncharacterized protein</fullName>
    </submittedName>
</protein>
<gene>
    <name evidence="1" type="ORF">IE331_03020</name>
</gene>
<accession>A0A927K1I7</accession>
<name>A0A927K1I7_9ACTN</name>